<dbReference type="EMBL" id="JAIWYP010000006">
    <property type="protein sequence ID" value="KAH3814071.1"/>
    <property type="molecule type" value="Genomic_DNA"/>
</dbReference>
<gene>
    <name evidence="2" type="ORF">DPMN_142549</name>
</gene>
<keyword evidence="3" id="KW-1185">Reference proteome</keyword>
<organism evidence="2 3">
    <name type="scientific">Dreissena polymorpha</name>
    <name type="common">Zebra mussel</name>
    <name type="synonym">Mytilus polymorpha</name>
    <dbReference type="NCBI Taxonomy" id="45954"/>
    <lineage>
        <taxon>Eukaryota</taxon>
        <taxon>Metazoa</taxon>
        <taxon>Spiralia</taxon>
        <taxon>Lophotrochozoa</taxon>
        <taxon>Mollusca</taxon>
        <taxon>Bivalvia</taxon>
        <taxon>Autobranchia</taxon>
        <taxon>Heteroconchia</taxon>
        <taxon>Euheterodonta</taxon>
        <taxon>Imparidentia</taxon>
        <taxon>Neoheterodontei</taxon>
        <taxon>Myida</taxon>
        <taxon>Dreissenoidea</taxon>
        <taxon>Dreissenidae</taxon>
        <taxon>Dreissena</taxon>
    </lineage>
</organism>
<protein>
    <recommendedName>
        <fullName evidence="4">Secreted protein</fullName>
    </recommendedName>
</protein>
<sequence>MKALVVFTCLRVLLVEPFHARTIEKDPFSAHGVLQETPYRRGSANQRQLHYVHNTCIMYRLTCFSRTLRFYLLTRA</sequence>
<dbReference type="AlphaFoldDB" id="A0A9D4JIS1"/>
<evidence type="ECO:0000313" key="2">
    <source>
        <dbReference type="EMBL" id="KAH3814071.1"/>
    </source>
</evidence>
<name>A0A9D4JIS1_DREPO</name>
<reference evidence="2" key="2">
    <citation type="submission" date="2020-11" db="EMBL/GenBank/DDBJ databases">
        <authorList>
            <person name="McCartney M.A."/>
            <person name="Auch B."/>
            <person name="Kono T."/>
            <person name="Mallez S."/>
            <person name="Becker A."/>
            <person name="Gohl D.M."/>
            <person name="Silverstein K.A.T."/>
            <person name="Koren S."/>
            <person name="Bechman K.B."/>
            <person name="Herman A."/>
            <person name="Abrahante J.E."/>
            <person name="Garbe J."/>
        </authorList>
    </citation>
    <scope>NUCLEOTIDE SEQUENCE</scope>
    <source>
        <strain evidence="2">Duluth1</strain>
        <tissue evidence="2">Whole animal</tissue>
    </source>
</reference>
<reference evidence="2" key="1">
    <citation type="journal article" date="2019" name="bioRxiv">
        <title>The Genome of the Zebra Mussel, Dreissena polymorpha: A Resource for Invasive Species Research.</title>
        <authorList>
            <person name="McCartney M.A."/>
            <person name="Auch B."/>
            <person name="Kono T."/>
            <person name="Mallez S."/>
            <person name="Zhang Y."/>
            <person name="Obille A."/>
            <person name="Becker A."/>
            <person name="Abrahante J.E."/>
            <person name="Garbe J."/>
            <person name="Badalamenti J.P."/>
            <person name="Herman A."/>
            <person name="Mangelson H."/>
            <person name="Liachko I."/>
            <person name="Sullivan S."/>
            <person name="Sone E.D."/>
            <person name="Koren S."/>
            <person name="Silverstein K.A.T."/>
            <person name="Beckman K.B."/>
            <person name="Gohl D.M."/>
        </authorList>
    </citation>
    <scope>NUCLEOTIDE SEQUENCE</scope>
    <source>
        <strain evidence="2">Duluth1</strain>
        <tissue evidence="2">Whole animal</tissue>
    </source>
</reference>
<keyword evidence="1" id="KW-0732">Signal</keyword>
<feature type="signal peptide" evidence="1">
    <location>
        <begin position="1"/>
        <end position="20"/>
    </location>
</feature>
<accession>A0A9D4JIS1</accession>
<comment type="caution">
    <text evidence="2">The sequence shown here is derived from an EMBL/GenBank/DDBJ whole genome shotgun (WGS) entry which is preliminary data.</text>
</comment>
<feature type="chain" id="PRO_5039306624" description="Secreted protein" evidence="1">
    <location>
        <begin position="21"/>
        <end position="76"/>
    </location>
</feature>
<proteinExistence type="predicted"/>
<evidence type="ECO:0000313" key="3">
    <source>
        <dbReference type="Proteomes" id="UP000828390"/>
    </source>
</evidence>
<evidence type="ECO:0000256" key="1">
    <source>
        <dbReference type="SAM" id="SignalP"/>
    </source>
</evidence>
<evidence type="ECO:0008006" key="4">
    <source>
        <dbReference type="Google" id="ProtNLM"/>
    </source>
</evidence>
<dbReference type="Proteomes" id="UP000828390">
    <property type="component" value="Unassembled WGS sequence"/>
</dbReference>